<protein>
    <submittedName>
        <fullName evidence="1">Uncharacterized protein</fullName>
    </submittedName>
</protein>
<dbReference type="EMBL" id="BMAW01076866">
    <property type="protein sequence ID" value="GFU03486.1"/>
    <property type="molecule type" value="Genomic_DNA"/>
</dbReference>
<evidence type="ECO:0000313" key="1">
    <source>
        <dbReference type="EMBL" id="GFU03486.1"/>
    </source>
</evidence>
<organism evidence="1 2">
    <name type="scientific">Nephila pilipes</name>
    <name type="common">Giant wood spider</name>
    <name type="synonym">Nephila maculata</name>
    <dbReference type="NCBI Taxonomy" id="299642"/>
    <lineage>
        <taxon>Eukaryota</taxon>
        <taxon>Metazoa</taxon>
        <taxon>Ecdysozoa</taxon>
        <taxon>Arthropoda</taxon>
        <taxon>Chelicerata</taxon>
        <taxon>Arachnida</taxon>
        <taxon>Araneae</taxon>
        <taxon>Araneomorphae</taxon>
        <taxon>Entelegynae</taxon>
        <taxon>Araneoidea</taxon>
        <taxon>Nephilidae</taxon>
        <taxon>Nephila</taxon>
    </lineage>
</organism>
<dbReference type="AlphaFoldDB" id="A0A8X6U8G9"/>
<proteinExistence type="predicted"/>
<comment type="caution">
    <text evidence="1">The sequence shown here is derived from an EMBL/GenBank/DDBJ whole genome shotgun (WGS) entry which is preliminary data.</text>
</comment>
<accession>A0A8X6U8G9</accession>
<keyword evidence="2" id="KW-1185">Reference proteome</keyword>
<name>A0A8X6U8G9_NEPPI</name>
<evidence type="ECO:0000313" key="2">
    <source>
        <dbReference type="Proteomes" id="UP000887013"/>
    </source>
</evidence>
<sequence>MLMRLVVDDDNALQARSSKAPCVRIGTIHQRSTVTFENNQPEGERHNRHRRFVDFFSHCKVSPGAAPGGRSTAHPPYGI</sequence>
<reference evidence="1" key="1">
    <citation type="submission" date="2020-08" db="EMBL/GenBank/DDBJ databases">
        <title>Multicomponent nature underlies the extraordinary mechanical properties of spider dragline silk.</title>
        <authorList>
            <person name="Kono N."/>
            <person name="Nakamura H."/>
            <person name="Mori M."/>
            <person name="Yoshida Y."/>
            <person name="Ohtoshi R."/>
            <person name="Malay A.D."/>
            <person name="Moran D.A.P."/>
            <person name="Tomita M."/>
            <person name="Numata K."/>
            <person name="Arakawa K."/>
        </authorList>
    </citation>
    <scope>NUCLEOTIDE SEQUENCE</scope>
</reference>
<gene>
    <name evidence="1" type="ORF">NPIL_37941</name>
</gene>
<dbReference type="Proteomes" id="UP000887013">
    <property type="component" value="Unassembled WGS sequence"/>
</dbReference>